<gene>
    <name evidence="1" type="ORF">TCNE_LOCUS12984</name>
</gene>
<evidence type="ECO:0000313" key="1">
    <source>
        <dbReference type="EMBL" id="VDM44305.1"/>
    </source>
</evidence>
<reference evidence="1 2" key="2">
    <citation type="submission" date="2018-11" db="EMBL/GenBank/DDBJ databases">
        <authorList>
            <consortium name="Pathogen Informatics"/>
        </authorList>
    </citation>
    <scope>NUCLEOTIDE SEQUENCE [LARGE SCALE GENOMIC DNA]</scope>
</reference>
<organism evidence="2 3">
    <name type="scientific">Toxocara canis</name>
    <name type="common">Canine roundworm</name>
    <dbReference type="NCBI Taxonomy" id="6265"/>
    <lineage>
        <taxon>Eukaryota</taxon>
        <taxon>Metazoa</taxon>
        <taxon>Ecdysozoa</taxon>
        <taxon>Nematoda</taxon>
        <taxon>Chromadorea</taxon>
        <taxon>Rhabditida</taxon>
        <taxon>Spirurina</taxon>
        <taxon>Ascaridomorpha</taxon>
        <taxon>Ascaridoidea</taxon>
        <taxon>Toxocaridae</taxon>
        <taxon>Toxocara</taxon>
    </lineage>
</organism>
<evidence type="ECO:0000313" key="3">
    <source>
        <dbReference type="WBParaSite" id="TCNE_0001298401-mRNA-1"/>
    </source>
</evidence>
<evidence type="ECO:0000313" key="2">
    <source>
        <dbReference type="Proteomes" id="UP000050794"/>
    </source>
</evidence>
<dbReference type="EMBL" id="UYWY01021507">
    <property type="protein sequence ID" value="VDM44305.1"/>
    <property type="molecule type" value="Genomic_DNA"/>
</dbReference>
<accession>A0A183UWW4</accession>
<name>A0A183UWW4_TOXCA</name>
<sequence length="135" mass="14699">MMCGFNSSKYESMLRYAGHIAHVSTDGAGPVAYILPYCGTAGVMPDSHLPNVVSDVLSFRKYIAFISRHPLLATATPLCAASVSCSKHEADLSVADSFYRADKTRVEYPLIRRIVKALLKFDWQAASAKKGTLSP</sequence>
<proteinExistence type="predicted"/>
<dbReference type="Proteomes" id="UP000050794">
    <property type="component" value="Unassembled WGS sequence"/>
</dbReference>
<protein>
    <submittedName>
        <fullName evidence="3">DDE Tnp4 domain-containing protein</fullName>
    </submittedName>
</protein>
<dbReference type="WBParaSite" id="TCNE_0001298401-mRNA-1">
    <property type="protein sequence ID" value="TCNE_0001298401-mRNA-1"/>
    <property type="gene ID" value="TCNE_0001298401"/>
</dbReference>
<dbReference type="AlphaFoldDB" id="A0A183UWW4"/>
<reference evidence="3" key="1">
    <citation type="submission" date="2016-06" db="UniProtKB">
        <authorList>
            <consortium name="WormBaseParasite"/>
        </authorList>
    </citation>
    <scope>IDENTIFICATION</scope>
</reference>
<keyword evidence="2" id="KW-1185">Reference proteome</keyword>